<feature type="transmembrane region" description="Helical" evidence="1">
    <location>
        <begin position="421"/>
        <end position="446"/>
    </location>
</feature>
<reference evidence="2 3" key="1">
    <citation type="journal article" date="2009" name="Stand. Genomic Sci.">
        <title>Complete genome sequence of Beutenbergia cavernae type strain (HKI 0122).</title>
        <authorList>
            <person name="Land M."/>
            <person name="Pukall R."/>
            <person name="Abt B."/>
            <person name="Goker M."/>
            <person name="Rohde M."/>
            <person name="Glavina Del Rio T."/>
            <person name="Tice H."/>
            <person name="Copeland A."/>
            <person name="Cheng J.F."/>
            <person name="Lucas S."/>
            <person name="Chen F."/>
            <person name="Nolan M."/>
            <person name="Bruce D."/>
            <person name="Goodwin L."/>
            <person name="Pitluck S."/>
            <person name="Ivanova N."/>
            <person name="Mavromatis K."/>
            <person name="Ovchinnikova G."/>
            <person name="Pati A."/>
            <person name="Chen A."/>
            <person name="Palaniappan K."/>
            <person name="Hauser L."/>
            <person name="Chang Y.J."/>
            <person name="Jefferies C.C."/>
            <person name="Saunders E."/>
            <person name="Brettin T."/>
            <person name="Detter J.C."/>
            <person name="Han C."/>
            <person name="Chain P."/>
            <person name="Bristow J."/>
            <person name="Eisen J.A."/>
            <person name="Markowitz V."/>
            <person name="Hugenholtz P."/>
            <person name="Kyrpides N.C."/>
            <person name="Klenk H.P."/>
            <person name="Lapidus A."/>
        </authorList>
    </citation>
    <scope>NUCLEOTIDE SEQUENCE [LARGE SCALE GENOMIC DNA]</scope>
    <source>
        <strain evidence="3">ATCC BAA-8 / DSM 12333 / NBRC 16432</strain>
    </source>
</reference>
<proteinExistence type="predicted"/>
<gene>
    <name evidence="2" type="ordered locus">Bcav_2750</name>
</gene>
<protein>
    <submittedName>
        <fullName evidence="2">Putative integral membrane transport protein</fullName>
    </submittedName>
</protein>
<dbReference type="OrthoDB" id="3261041at2"/>
<dbReference type="HOGENOM" id="CLU_025319_1_0_11"/>
<dbReference type="EMBL" id="CP001618">
    <property type="protein sequence ID" value="ACQ80995.1"/>
    <property type="molecule type" value="Genomic_DNA"/>
</dbReference>
<feature type="transmembrane region" description="Helical" evidence="1">
    <location>
        <begin position="173"/>
        <end position="194"/>
    </location>
</feature>
<keyword evidence="1" id="KW-1133">Transmembrane helix</keyword>
<keyword evidence="1" id="KW-0472">Membrane</keyword>
<feature type="transmembrane region" description="Helical" evidence="1">
    <location>
        <begin position="59"/>
        <end position="79"/>
    </location>
</feature>
<feature type="transmembrane region" description="Helical" evidence="1">
    <location>
        <begin position="100"/>
        <end position="127"/>
    </location>
</feature>
<feature type="transmembrane region" description="Helical" evidence="1">
    <location>
        <begin position="391"/>
        <end position="409"/>
    </location>
</feature>
<feature type="transmembrane region" description="Helical" evidence="1">
    <location>
        <begin position="342"/>
        <end position="360"/>
    </location>
</feature>
<organism evidence="2 3">
    <name type="scientific">Beutenbergia cavernae (strain ATCC BAA-8 / DSM 12333 / CCUG 43141 / JCM 11478 / NBRC 16432 / NCIMB 13614 / HKI 0122)</name>
    <dbReference type="NCBI Taxonomy" id="471853"/>
    <lineage>
        <taxon>Bacteria</taxon>
        <taxon>Bacillati</taxon>
        <taxon>Actinomycetota</taxon>
        <taxon>Actinomycetes</taxon>
        <taxon>Micrococcales</taxon>
        <taxon>Beutenbergiaceae</taxon>
        <taxon>Beutenbergia</taxon>
    </lineage>
</organism>
<feature type="transmembrane region" description="Helical" evidence="1">
    <location>
        <begin position="21"/>
        <end position="47"/>
    </location>
</feature>
<feature type="transmembrane region" description="Helical" evidence="1">
    <location>
        <begin position="308"/>
        <end position="330"/>
    </location>
</feature>
<keyword evidence="1" id="KW-0812">Transmembrane</keyword>
<dbReference type="AlphaFoldDB" id="C5BY95"/>
<feature type="transmembrane region" description="Helical" evidence="1">
    <location>
        <begin position="498"/>
        <end position="518"/>
    </location>
</feature>
<feature type="transmembrane region" description="Helical" evidence="1">
    <location>
        <begin position="133"/>
        <end position="153"/>
    </location>
</feature>
<feature type="transmembrane region" description="Helical" evidence="1">
    <location>
        <begin position="229"/>
        <end position="251"/>
    </location>
</feature>
<dbReference type="eggNOG" id="ENOG502Z89R">
    <property type="taxonomic scope" value="Bacteria"/>
</dbReference>
<feature type="transmembrane region" description="Helical" evidence="1">
    <location>
        <begin position="467"/>
        <end position="492"/>
    </location>
</feature>
<evidence type="ECO:0000313" key="2">
    <source>
        <dbReference type="EMBL" id="ACQ80995.1"/>
    </source>
</evidence>
<dbReference type="KEGG" id="bcv:Bcav_2750"/>
<name>C5BY95_BEUC1</name>
<keyword evidence="3" id="KW-1185">Reference proteome</keyword>
<evidence type="ECO:0000256" key="1">
    <source>
        <dbReference type="SAM" id="Phobius"/>
    </source>
</evidence>
<sequence length="542" mass="55695">MVATLARLKLALLRNSLKRDVWRIVAMAFGALYGLGLLLLLAVGLFALGSVEPPWRETIVVLGGSAIVLGWAIVPLLAFGVDDTLDPQRFSLFTTPSRAFAVGLLVAGAVSVPGAITVLVAFGPALAWRDAPLAALAALVCAPLGALACLLGARLTTSSLAGALRGRRGRDMVGIVSVLLILAVSLLPATLQSWGLPAAGDWLPALANVLAWTPLGAPWAVPADVAAGAWGLAGLRTLVLLAWLGAGLALWRRLLGHVMTTVGSDQRATRSRTGRLPLAEALTRRGVPSRAAAVAGRSVRYWRSDPRYLTSAASLLVMPVVAVVVAFAISSSDESGIDAADALGWVALAAAPIIAWFGGWTMHNDVAYDSTAFWLHVSSGLDGRSDRLGRTLGASVWMVPLVVLVAIAGPASTGRGEMVPAVLGASLGLLGCGLGVAAVCSAVLVYPVPPPGANPMSSQSGDVGATIAGQLLSSVGTIVAAVPTLLALLPALLVSPTWGWLTLVVGLASACGAIVVGVRWGGSLLDRREVTILTSMSSWRKR</sequence>
<dbReference type="Proteomes" id="UP000007962">
    <property type="component" value="Chromosome"/>
</dbReference>
<accession>C5BY95</accession>
<evidence type="ECO:0000313" key="3">
    <source>
        <dbReference type="Proteomes" id="UP000007962"/>
    </source>
</evidence>
<dbReference type="RefSeq" id="WP_015883235.1">
    <property type="nucleotide sequence ID" value="NC_012669.1"/>
</dbReference>
<dbReference type="STRING" id="471853.Bcav_2750"/>